<accession>A0A346XY38</accession>
<dbReference type="SUPFAM" id="SSF52540">
    <property type="entry name" value="P-loop containing nucleoside triphosphate hydrolases"/>
    <property type="match status" value="1"/>
</dbReference>
<dbReference type="PROSITE" id="PS00211">
    <property type="entry name" value="ABC_TRANSPORTER_1"/>
    <property type="match status" value="1"/>
</dbReference>
<evidence type="ECO:0000256" key="3">
    <source>
        <dbReference type="ARBA" id="ARBA00022741"/>
    </source>
</evidence>
<dbReference type="Pfam" id="PF00005">
    <property type="entry name" value="ABC_tran"/>
    <property type="match status" value="1"/>
</dbReference>
<dbReference type="InterPro" id="IPR017871">
    <property type="entry name" value="ABC_transporter-like_CS"/>
</dbReference>
<name>A0A346XY38_9ACTN</name>
<evidence type="ECO:0000313" key="7">
    <source>
        <dbReference type="Proteomes" id="UP000264006"/>
    </source>
</evidence>
<dbReference type="InterPro" id="IPR050153">
    <property type="entry name" value="Metal_Ion_Import_ABC"/>
</dbReference>
<dbReference type="AlphaFoldDB" id="A0A346XY38"/>
<dbReference type="InterPro" id="IPR003593">
    <property type="entry name" value="AAA+_ATPase"/>
</dbReference>
<sequence length="224" mass="22713">MCVGRHLTMTITPSLSSAADATRATAPPCVLELQACYRSYGPVLALAPITLRVQRGAVCTVTGPNGSGKTTLLRIAAGLLKPSGGARTGDEPALYAAAGDGARASQTVGQAVAVAAALGGGDVEEAIELAGLSALRTSTVGELSAGQRTRVTLATVLAGNPAIACLDEPDAHLDADGRRCAAGVVDRLARRGAAVLIATHDRRWLEERQDGHLELSPSRGGSGD</sequence>
<gene>
    <name evidence="6" type="ORF">DVS28_a2454</name>
</gene>
<evidence type="ECO:0000256" key="1">
    <source>
        <dbReference type="ARBA" id="ARBA00005417"/>
    </source>
</evidence>
<dbReference type="KEGG" id="euz:DVS28_a2454"/>
<protein>
    <submittedName>
        <fullName evidence="6">Putative ABC transporter ATP-binding protein</fullName>
    </submittedName>
</protein>
<evidence type="ECO:0000256" key="4">
    <source>
        <dbReference type="ARBA" id="ARBA00022840"/>
    </source>
</evidence>
<dbReference type="InterPro" id="IPR027417">
    <property type="entry name" value="P-loop_NTPase"/>
</dbReference>
<dbReference type="PROSITE" id="PS50893">
    <property type="entry name" value="ABC_TRANSPORTER_2"/>
    <property type="match status" value="1"/>
</dbReference>
<proteinExistence type="inferred from homology"/>
<keyword evidence="4 6" id="KW-0067">ATP-binding</keyword>
<keyword evidence="3" id="KW-0547">Nucleotide-binding</keyword>
<dbReference type="EMBL" id="CP031165">
    <property type="protein sequence ID" value="AXV07135.1"/>
    <property type="molecule type" value="Genomic_DNA"/>
</dbReference>
<evidence type="ECO:0000256" key="2">
    <source>
        <dbReference type="ARBA" id="ARBA00022448"/>
    </source>
</evidence>
<keyword evidence="7" id="KW-1185">Reference proteome</keyword>
<dbReference type="SMART" id="SM00382">
    <property type="entry name" value="AAA"/>
    <property type="match status" value="1"/>
</dbReference>
<dbReference type="PANTHER" id="PTHR42734">
    <property type="entry name" value="METAL TRANSPORT SYSTEM ATP-BINDING PROTEIN TM_0124-RELATED"/>
    <property type="match status" value="1"/>
</dbReference>
<keyword evidence="2" id="KW-0813">Transport</keyword>
<dbReference type="Gene3D" id="3.40.50.300">
    <property type="entry name" value="P-loop containing nucleotide triphosphate hydrolases"/>
    <property type="match status" value="1"/>
</dbReference>
<evidence type="ECO:0000259" key="5">
    <source>
        <dbReference type="PROSITE" id="PS50893"/>
    </source>
</evidence>
<dbReference type="GO" id="GO:0016887">
    <property type="term" value="F:ATP hydrolysis activity"/>
    <property type="evidence" value="ECO:0007669"/>
    <property type="project" value="InterPro"/>
</dbReference>
<dbReference type="InterPro" id="IPR003439">
    <property type="entry name" value="ABC_transporter-like_ATP-bd"/>
</dbReference>
<evidence type="ECO:0000313" key="6">
    <source>
        <dbReference type="EMBL" id="AXV07135.1"/>
    </source>
</evidence>
<dbReference type="PANTHER" id="PTHR42734:SF17">
    <property type="entry name" value="METAL TRANSPORT SYSTEM ATP-BINDING PROTEIN TM_0124-RELATED"/>
    <property type="match status" value="1"/>
</dbReference>
<organism evidence="6 7">
    <name type="scientific">Euzebya pacifica</name>
    <dbReference type="NCBI Taxonomy" id="1608957"/>
    <lineage>
        <taxon>Bacteria</taxon>
        <taxon>Bacillati</taxon>
        <taxon>Actinomycetota</taxon>
        <taxon>Nitriliruptoria</taxon>
        <taxon>Euzebyales</taxon>
    </lineage>
</organism>
<feature type="domain" description="ABC transporter" evidence="5">
    <location>
        <begin position="31"/>
        <end position="223"/>
    </location>
</feature>
<comment type="similarity">
    <text evidence="1">Belongs to the ABC transporter superfamily.</text>
</comment>
<dbReference type="GO" id="GO:0005524">
    <property type="term" value="F:ATP binding"/>
    <property type="evidence" value="ECO:0007669"/>
    <property type="project" value="UniProtKB-KW"/>
</dbReference>
<reference evidence="6 7" key="1">
    <citation type="submission" date="2018-09" db="EMBL/GenBank/DDBJ databases">
        <title>Complete genome sequence of Euzebya sp. DY32-46 isolated from seawater of Pacific Ocean.</title>
        <authorList>
            <person name="Xu L."/>
            <person name="Wu Y.-H."/>
            <person name="Xu X.-W."/>
        </authorList>
    </citation>
    <scope>NUCLEOTIDE SEQUENCE [LARGE SCALE GENOMIC DNA]</scope>
    <source>
        <strain evidence="6 7">DY32-46</strain>
    </source>
</reference>
<dbReference type="Proteomes" id="UP000264006">
    <property type="component" value="Chromosome"/>
</dbReference>